<dbReference type="AlphaFoldDB" id="A0A1B9IYL6"/>
<dbReference type="SMART" id="SM00582">
    <property type="entry name" value="RPR"/>
    <property type="match status" value="1"/>
</dbReference>
<feature type="compositionally biased region" description="Pro residues" evidence="1">
    <location>
        <begin position="279"/>
        <end position="317"/>
    </location>
</feature>
<feature type="compositionally biased region" description="Low complexity" evidence="1">
    <location>
        <begin position="392"/>
        <end position="403"/>
    </location>
</feature>
<dbReference type="FunFam" id="1.25.40.90:FF:000016">
    <property type="entry name" value="mRNA cleavage factor complex component Pcf11"/>
    <property type="match status" value="1"/>
</dbReference>
<dbReference type="PANTHER" id="PTHR15921">
    <property type="entry name" value="PRE-MRNA CLEAVAGE COMPLEX II"/>
    <property type="match status" value="1"/>
</dbReference>
<dbReference type="PANTHER" id="PTHR15921:SF3">
    <property type="entry name" value="PRE-MRNA CLEAVAGE COMPLEX 2 PROTEIN PCF11"/>
    <property type="match status" value="1"/>
</dbReference>
<dbReference type="InterPro" id="IPR047415">
    <property type="entry name" value="Pcf11_CID"/>
</dbReference>
<feature type="region of interest" description="Disordered" evidence="1">
    <location>
        <begin position="493"/>
        <end position="515"/>
    </location>
</feature>
<feature type="region of interest" description="Disordered" evidence="1">
    <location>
        <begin position="246"/>
        <end position="319"/>
    </location>
</feature>
<reference evidence="4" key="2">
    <citation type="submission" date="2013-12" db="EMBL/GenBank/DDBJ databases">
        <title>Evolution of pathogenesis and genome organization in the Tremellales.</title>
        <authorList>
            <person name="Cuomo C."/>
            <person name="Litvintseva A."/>
            <person name="Heitman J."/>
            <person name="Chen Y."/>
            <person name="Sun S."/>
            <person name="Springer D."/>
            <person name="Dromer F."/>
            <person name="Young S."/>
            <person name="Zeng Q."/>
            <person name="Chapman S."/>
            <person name="Gujja S."/>
            <person name="Saif S."/>
            <person name="Birren B."/>
        </authorList>
    </citation>
    <scope>NUCLEOTIDE SEQUENCE [LARGE SCALE GENOMIC DNA]</scope>
    <source>
        <strain evidence="4">CBS 10435</strain>
    </source>
</reference>
<feature type="region of interest" description="Disordered" evidence="1">
    <location>
        <begin position="714"/>
        <end position="735"/>
    </location>
</feature>
<gene>
    <name evidence="3" type="ORF">L486_00265</name>
</gene>
<feature type="compositionally biased region" description="Polar residues" evidence="1">
    <location>
        <begin position="671"/>
        <end position="683"/>
    </location>
</feature>
<feature type="compositionally biased region" description="Basic and acidic residues" evidence="1">
    <location>
        <begin position="647"/>
        <end position="668"/>
    </location>
</feature>
<dbReference type="Gene3D" id="1.25.40.90">
    <property type="match status" value="1"/>
</dbReference>
<feature type="compositionally biased region" description="Polar residues" evidence="1">
    <location>
        <begin position="725"/>
        <end position="735"/>
    </location>
</feature>
<feature type="compositionally biased region" description="Polar residues" evidence="1">
    <location>
        <begin position="266"/>
        <end position="275"/>
    </location>
</feature>
<protein>
    <recommendedName>
        <fullName evidence="2">CID domain-containing protein</fullName>
    </recommendedName>
</protein>
<dbReference type="GO" id="GO:0031124">
    <property type="term" value="P:mRNA 3'-end processing"/>
    <property type="evidence" value="ECO:0007669"/>
    <property type="project" value="InterPro"/>
</dbReference>
<feature type="domain" description="CID" evidence="2">
    <location>
        <begin position="25"/>
        <end position="166"/>
    </location>
</feature>
<dbReference type="InterPro" id="IPR008942">
    <property type="entry name" value="ENTH_VHS"/>
</dbReference>
<evidence type="ECO:0000313" key="3">
    <source>
        <dbReference type="EMBL" id="OCF60629.1"/>
    </source>
</evidence>
<accession>A0A1B9IYL6</accession>
<evidence type="ECO:0000313" key="4">
    <source>
        <dbReference type="Proteomes" id="UP000092583"/>
    </source>
</evidence>
<dbReference type="GO" id="GO:0003729">
    <property type="term" value="F:mRNA binding"/>
    <property type="evidence" value="ECO:0007669"/>
    <property type="project" value="InterPro"/>
</dbReference>
<evidence type="ECO:0000259" key="2">
    <source>
        <dbReference type="PROSITE" id="PS51391"/>
    </source>
</evidence>
<dbReference type="PROSITE" id="PS51391">
    <property type="entry name" value="CID"/>
    <property type="match status" value="1"/>
</dbReference>
<dbReference type="Pfam" id="PF04818">
    <property type="entry name" value="CID"/>
    <property type="match status" value="1"/>
</dbReference>
<dbReference type="GO" id="GO:0005737">
    <property type="term" value="C:cytoplasm"/>
    <property type="evidence" value="ECO:0007669"/>
    <property type="project" value="TreeGrafter"/>
</dbReference>
<dbReference type="OrthoDB" id="2129491at2759"/>
<keyword evidence="4" id="KW-1185">Reference proteome</keyword>
<dbReference type="GO" id="GO:0006369">
    <property type="term" value="P:termination of RNA polymerase II transcription"/>
    <property type="evidence" value="ECO:0007669"/>
    <property type="project" value="InterPro"/>
</dbReference>
<proteinExistence type="predicted"/>
<dbReference type="STRING" id="1331196.A0A1B9IYL6"/>
<dbReference type="InterPro" id="IPR006569">
    <property type="entry name" value="CID_dom"/>
</dbReference>
<feature type="compositionally biased region" description="Polar residues" evidence="1">
    <location>
        <begin position="368"/>
        <end position="391"/>
    </location>
</feature>
<evidence type="ECO:0000256" key="1">
    <source>
        <dbReference type="SAM" id="MobiDB-lite"/>
    </source>
</evidence>
<name>A0A1B9IYL6_9TREE</name>
<dbReference type="CDD" id="cd16982">
    <property type="entry name" value="CID_Pcf11"/>
    <property type="match status" value="1"/>
</dbReference>
<dbReference type="SUPFAM" id="SSF48464">
    <property type="entry name" value="ENTH/VHS domain"/>
    <property type="match status" value="1"/>
</dbReference>
<feature type="compositionally biased region" description="Basic and acidic residues" evidence="1">
    <location>
        <begin position="714"/>
        <end position="723"/>
    </location>
</feature>
<feature type="region of interest" description="Disordered" evidence="1">
    <location>
        <begin position="594"/>
        <end position="690"/>
    </location>
</feature>
<feature type="region of interest" description="Disordered" evidence="1">
    <location>
        <begin position="368"/>
        <end position="404"/>
    </location>
</feature>
<dbReference type="GO" id="GO:0005849">
    <property type="term" value="C:mRNA cleavage factor complex"/>
    <property type="evidence" value="ECO:0007669"/>
    <property type="project" value="TreeGrafter"/>
</dbReference>
<sequence length="735" mass="81504">MSYQTYPYQQQPSAGGGGGYYVQPPHDPFRAYYADRLRQLTFNSRPIIQDLSMMAGAQRDQNNWDGMNAIVQEIEEATLRALPTQKLPLLYLIDSISKNIGAPYTTHLLPPIIPRLYLRTYREVDGVTKAKMEEMINLWRTGGPNRTELYGSGVREQIERDIFGTSYNHTNGMNMNGLPNLPSLPTVQQVKNAVQGALDKKQREAASKAWDMATGQQVNALTGILNLLNSTNVPPQELAQIMDQVKSMNGQPQSQPPQPQPQPQQVFTPMNQPVTPNWGVPPPQQAIPPFPPHSSRIPPPPAAGRPPFVPRPTPTPPQASLNTPLHMAGLTTPIPISNPVVPLPVQLPTMANLPIDVSKILNSLNQSGVVGQSKTPEPQAQPSTPTLSQGVQQKQQQQQKQQKSSLEEYEDMIIGLGVSLRSIDLNAPHILSLEHLPQRCKQCGMRFASDDNAKFQSHMDWHFRRNRKERESAGRGSHRRWLPRAEEWINDTYSSSSAEAGPSTNPMLNSPGKSASTTMTISAERLQQLREKWIKVPSSNAKANSVCPVCKESFVKEWSQDEEEWIWKNALNINGTIYHATCRAEQLSAMRRLKGSDPNKRSTSGSPRLTPQPSEQVKAETTNTTTSSPQMNVKRKAEEEGEAGGQKGDDEKMNDAVGSENKRIKVEQEQEQTTGSVAQSQPNRLGDNVTPVTVLSDIPKVQVKEVEVGVKVEQEEEKEKMDDQLASNLENSGIV</sequence>
<dbReference type="EMBL" id="KI669459">
    <property type="protein sequence ID" value="OCF60629.1"/>
    <property type="molecule type" value="Genomic_DNA"/>
</dbReference>
<dbReference type="InterPro" id="IPR045154">
    <property type="entry name" value="PCF11-like"/>
</dbReference>
<dbReference type="GO" id="GO:0000993">
    <property type="term" value="F:RNA polymerase II complex binding"/>
    <property type="evidence" value="ECO:0007669"/>
    <property type="project" value="InterPro"/>
</dbReference>
<dbReference type="InterPro" id="IPR054127">
    <property type="entry name" value="Pcf11_C"/>
</dbReference>
<feature type="compositionally biased region" description="Polar residues" evidence="1">
    <location>
        <begin position="601"/>
        <end position="631"/>
    </location>
</feature>
<dbReference type="Proteomes" id="UP000092583">
    <property type="component" value="Unassembled WGS sequence"/>
</dbReference>
<reference evidence="3 4" key="1">
    <citation type="submission" date="2013-07" db="EMBL/GenBank/DDBJ databases">
        <title>The Genome Sequence of Kwoniella mangroviensis CBS10435.</title>
        <authorList>
            <consortium name="The Broad Institute Genome Sequencing Platform"/>
            <person name="Cuomo C."/>
            <person name="Litvintseva A."/>
            <person name="Chen Y."/>
            <person name="Heitman J."/>
            <person name="Sun S."/>
            <person name="Springer D."/>
            <person name="Dromer F."/>
            <person name="Young S.K."/>
            <person name="Zeng Q."/>
            <person name="Gargeya S."/>
            <person name="Fitzgerald M."/>
            <person name="Abouelleil A."/>
            <person name="Alvarado L."/>
            <person name="Berlin A.M."/>
            <person name="Chapman S.B."/>
            <person name="Dewar J."/>
            <person name="Goldberg J."/>
            <person name="Griggs A."/>
            <person name="Gujja S."/>
            <person name="Hansen M."/>
            <person name="Howarth C."/>
            <person name="Imamovic A."/>
            <person name="Larimer J."/>
            <person name="McCowan C."/>
            <person name="Murphy C."/>
            <person name="Pearson M."/>
            <person name="Priest M."/>
            <person name="Roberts A."/>
            <person name="Saif S."/>
            <person name="Shea T."/>
            <person name="Sykes S."/>
            <person name="Wortman J."/>
            <person name="Nusbaum C."/>
            <person name="Birren B."/>
        </authorList>
    </citation>
    <scope>NUCLEOTIDE SEQUENCE [LARGE SCALE GENOMIC DNA]</scope>
    <source>
        <strain evidence="3 4">CBS 10435</strain>
    </source>
</reference>
<dbReference type="Pfam" id="PF21936">
    <property type="entry name" value="Pcf11_C"/>
    <property type="match status" value="1"/>
</dbReference>
<organism evidence="3 4">
    <name type="scientific">Kwoniella mangroviensis CBS 10435</name>
    <dbReference type="NCBI Taxonomy" id="1331196"/>
    <lineage>
        <taxon>Eukaryota</taxon>
        <taxon>Fungi</taxon>
        <taxon>Dikarya</taxon>
        <taxon>Basidiomycota</taxon>
        <taxon>Agaricomycotina</taxon>
        <taxon>Tremellomycetes</taxon>
        <taxon>Tremellales</taxon>
        <taxon>Cryptococcaceae</taxon>
        <taxon>Kwoniella</taxon>
    </lineage>
</organism>